<gene>
    <name evidence="11" type="ORF">OVY01_12550</name>
</gene>
<dbReference type="InterPro" id="IPR035965">
    <property type="entry name" value="PAS-like_dom_sf"/>
</dbReference>
<dbReference type="InterPro" id="IPR001789">
    <property type="entry name" value="Sig_transdc_resp-reg_receiver"/>
</dbReference>
<dbReference type="InterPro" id="IPR003661">
    <property type="entry name" value="HisK_dim/P_dom"/>
</dbReference>
<dbReference type="Pfam" id="PF00512">
    <property type="entry name" value="HisKA"/>
    <property type="match status" value="1"/>
</dbReference>
<dbReference type="PROSITE" id="PS50113">
    <property type="entry name" value="PAC"/>
    <property type="match status" value="1"/>
</dbReference>
<dbReference type="SUPFAM" id="SSF55874">
    <property type="entry name" value="ATPase domain of HSP90 chaperone/DNA topoisomerase II/histidine kinase"/>
    <property type="match status" value="1"/>
</dbReference>
<dbReference type="InterPro" id="IPR004358">
    <property type="entry name" value="Sig_transdc_His_kin-like_C"/>
</dbReference>
<feature type="modified residue" description="4-aspartylphosphate" evidence="6">
    <location>
        <position position="576"/>
    </location>
</feature>
<evidence type="ECO:0000256" key="5">
    <source>
        <dbReference type="ARBA" id="ARBA00022777"/>
    </source>
</evidence>
<feature type="domain" description="PAS" evidence="9">
    <location>
        <begin position="140"/>
        <end position="187"/>
    </location>
</feature>
<dbReference type="Gene3D" id="3.40.50.2300">
    <property type="match status" value="2"/>
</dbReference>
<evidence type="ECO:0000259" key="10">
    <source>
        <dbReference type="PROSITE" id="PS50113"/>
    </source>
</evidence>
<dbReference type="InterPro" id="IPR011006">
    <property type="entry name" value="CheY-like_superfamily"/>
</dbReference>
<evidence type="ECO:0000256" key="2">
    <source>
        <dbReference type="ARBA" id="ARBA00012438"/>
    </source>
</evidence>
<dbReference type="Gene3D" id="3.30.450.20">
    <property type="entry name" value="PAS domain"/>
    <property type="match status" value="1"/>
</dbReference>
<comment type="catalytic activity">
    <reaction evidence="1">
        <text>ATP + protein L-histidine = ADP + protein N-phospho-L-histidine.</text>
        <dbReference type="EC" id="2.7.13.3"/>
    </reaction>
</comment>
<feature type="domain" description="PAC" evidence="10">
    <location>
        <begin position="215"/>
        <end position="267"/>
    </location>
</feature>
<dbReference type="Gene3D" id="1.10.287.130">
    <property type="match status" value="1"/>
</dbReference>
<evidence type="ECO:0000259" key="8">
    <source>
        <dbReference type="PROSITE" id="PS50110"/>
    </source>
</evidence>
<organism evidence="11 12">
    <name type="scientific">Robbsia betulipollinis</name>
    <dbReference type="NCBI Taxonomy" id="2981849"/>
    <lineage>
        <taxon>Bacteria</taxon>
        <taxon>Pseudomonadati</taxon>
        <taxon>Pseudomonadota</taxon>
        <taxon>Betaproteobacteria</taxon>
        <taxon>Burkholderiales</taxon>
        <taxon>Burkholderiaceae</taxon>
        <taxon>Robbsia</taxon>
    </lineage>
</organism>
<dbReference type="Proteomes" id="UP001082899">
    <property type="component" value="Unassembled WGS sequence"/>
</dbReference>
<dbReference type="CDD" id="cd00156">
    <property type="entry name" value="REC"/>
    <property type="match status" value="1"/>
</dbReference>
<dbReference type="SMART" id="SM00387">
    <property type="entry name" value="HATPase_c"/>
    <property type="match status" value="1"/>
</dbReference>
<dbReference type="Pfam" id="PF02518">
    <property type="entry name" value="HATPase_c"/>
    <property type="match status" value="1"/>
</dbReference>
<dbReference type="PROSITE" id="PS50109">
    <property type="entry name" value="HIS_KIN"/>
    <property type="match status" value="1"/>
</dbReference>
<evidence type="ECO:0000259" key="9">
    <source>
        <dbReference type="PROSITE" id="PS50112"/>
    </source>
</evidence>
<feature type="modified residue" description="4-aspartylphosphate" evidence="6">
    <location>
        <position position="57"/>
    </location>
</feature>
<protein>
    <recommendedName>
        <fullName evidence="2">histidine kinase</fullName>
        <ecNumber evidence="2">2.7.13.3</ecNumber>
    </recommendedName>
</protein>
<proteinExistence type="predicted"/>
<dbReference type="InterPro" id="IPR000014">
    <property type="entry name" value="PAS"/>
</dbReference>
<dbReference type="InterPro" id="IPR013767">
    <property type="entry name" value="PAS_fold"/>
</dbReference>
<dbReference type="SUPFAM" id="SSF52172">
    <property type="entry name" value="CheY-like"/>
    <property type="match status" value="2"/>
</dbReference>
<accession>A0ABT3ZNF6</accession>
<reference evidence="11" key="1">
    <citation type="submission" date="2022-11" db="EMBL/GenBank/DDBJ databases">
        <title>Robbsia betulipollinis sp. nov., isolated from pollen of birch (Betula pendula).</title>
        <authorList>
            <person name="Shi H."/>
            <person name="Ambika Manirajan B."/>
            <person name="Ratering S."/>
            <person name="Geissler-Plaum R."/>
            <person name="Schnell S."/>
        </authorList>
    </citation>
    <scope>NUCLEOTIDE SEQUENCE</scope>
    <source>
        <strain evidence="11">Bb-Pol-6</strain>
    </source>
</reference>
<dbReference type="PROSITE" id="PS50110">
    <property type="entry name" value="RESPONSE_REGULATORY"/>
    <property type="match status" value="2"/>
</dbReference>
<dbReference type="Pfam" id="PF00989">
    <property type="entry name" value="PAS"/>
    <property type="match status" value="1"/>
</dbReference>
<dbReference type="EC" id="2.7.13.3" evidence="2"/>
<dbReference type="NCBIfam" id="TIGR00229">
    <property type="entry name" value="sensory_box"/>
    <property type="match status" value="1"/>
</dbReference>
<dbReference type="InterPro" id="IPR003594">
    <property type="entry name" value="HATPase_dom"/>
</dbReference>
<dbReference type="SUPFAM" id="SSF47384">
    <property type="entry name" value="Homodimeric domain of signal transducing histidine kinase"/>
    <property type="match status" value="1"/>
</dbReference>
<keyword evidence="5" id="KW-0418">Kinase</keyword>
<dbReference type="EMBL" id="JAPMXC010000002">
    <property type="protein sequence ID" value="MCY0388051.1"/>
    <property type="molecule type" value="Genomic_DNA"/>
</dbReference>
<dbReference type="CDD" id="cd00130">
    <property type="entry name" value="PAS"/>
    <property type="match status" value="1"/>
</dbReference>
<dbReference type="PRINTS" id="PR00344">
    <property type="entry name" value="BCTRLSENSOR"/>
</dbReference>
<dbReference type="CDD" id="cd16922">
    <property type="entry name" value="HATPase_EvgS-ArcB-TorS-like"/>
    <property type="match status" value="1"/>
</dbReference>
<dbReference type="SMART" id="SM00388">
    <property type="entry name" value="HisKA"/>
    <property type="match status" value="1"/>
</dbReference>
<dbReference type="PROSITE" id="PS50112">
    <property type="entry name" value="PAS"/>
    <property type="match status" value="1"/>
</dbReference>
<dbReference type="SUPFAM" id="SSF55785">
    <property type="entry name" value="PYP-like sensor domain (PAS domain)"/>
    <property type="match status" value="1"/>
</dbReference>
<feature type="domain" description="Response regulatory" evidence="8">
    <location>
        <begin position="527"/>
        <end position="641"/>
    </location>
</feature>
<keyword evidence="12" id="KW-1185">Reference proteome</keyword>
<keyword evidence="4" id="KW-0808">Transferase</keyword>
<evidence type="ECO:0000256" key="1">
    <source>
        <dbReference type="ARBA" id="ARBA00000085"/>
    </source>
</evidence>
<evidence type="ECO:0000259" key="7">
    <source>
        <dbReference type="PROSITE" id="PS50109"/>
    </source>
</evidence>
<name>A0ABT3ZNF6_9BURK</name>
<dbReference type="PANTHER" id="PTHR43047">
    <property type="entry name" value="TWO-COMPONENT HISTIDINE PROTEIN KINASE"/>
    <property type="match status" value="1"/>
</dbReference>
<evidence type="ECO:0000313" key="12">
    <source>
        <dbReference type="Proteomes" id="UP001082899"/>
    </source>
</evidence>
<evidence type="ECO:0000313" key="11">
    <source>
        <dbReference type="EMBL" id="MCY0388051.1"/>
    </source>
</evidence>
<keyword evidence="3 6" id="KW-0597">Phosphoprotein</keyword>
<dbReference type="SMART" id="SM00091">
    <property type="entry name" value="PAS"/>
    <property type="match status" value="1"/>
</dbReference>
<dbReference type="Gene3D" id="3.30.565.10">
    <property type="entry name" value="Histidine kinase-like ATPase, C-terminal domain"/>
    <property type="match status" value="1"/>
</dbReference>
<evidence type="ECO:0000256" key="6">
    <source>
        <dbReference type="PROSITE-ProRule" id="PRU00169"/>
    </source>
</evidence>
<comment type="caution">
    <text evidence="11">The sequence shown here is derived from an EMBL/GenBank/DDBJ whole genome shotgun (WGS) entry which is preliminary data.</text>
</comment>
<dbReference type="Pfam" id="PF00072">
    <property type="entry name" value="Response_reg"/>
    <property type="match status" value="2"/>
</dbReference>
<dbReference type="InterPro" id="IPR036097">
    <property type="entry name" value="HisK_dim/P_sf"/>
</dbReference>
<dbReference type="InterPro" id="IPR036890">
    <property type="entry name" value="HATPase_C_sf"/>
</dbReference>
<dbReference type="RefSeq" id="WP_267847936.1">
    <property type="nucleotide sequence ID" value="NZ_JAPMXC010000002.1"/>
</dbReference>
<feature type="domain" description="Histidine kinase" evidence="7">
    <location>
        <begin position="285"/>
        <end position="504"/>
    </location>
</feature>
<evidence type="ECO:0000256" key="3">
    <source>
        <dbReference type="ARBA" id="ARBA00022553"/>
    </source>
</evidence>
<feature type="domain" description="Response regulatory" evidence="8">
    <location>
        <begin position="6"/>
        <end position="122"/>
    </location>
</feature>
<sequence length="655" mass="70846">MTQRLRVLLVEDSPLDAELTLARLDAAGFVYDVTTVDNAADFSAQLAQTEFDIVLADFVLPSFSGSEALALARAFSSELPFVVVSGVLGEEHAVDMLKQGATDYVLKQRLQRLPPVVRRALTERDERRHRIQAERQLRETETQFGMVIDALRDYAVMTLDVDGRVRTWNAASQGILGYAAHEVLGRSADFLLSADDRAQGVFAHELSQAQRAGSCGDDRWLVCQDGRTFFGSGVTTAMRDEQGALTGFSKIIRDTTEARVAADALRLAKEQAETANRAKDHFLAVLSHELRTPLTPILAAVRLIQLKTRLPQDLQHTLEVIRRNVELEARLIDDLLDLTSIARGKLSLNFAQVNLATLLDSAVDMSSVDIDAKRLHIDTRLRARDTTVMGDAARLQQILWNIVKNAVKFTPSDGAIRIEMHNPDPVHIAVSVTDTGIGIDAAALSRIFSAFEQADASIGPAFGGLGLGLAIAHTLALKHDGTIEATSAGRGRGACFTLTLPLVEAAPLTGDAPAASVVDPAASRALNVLLVEDNVHTSMAMAQLLEVFGHRVAVAASVGAARVLTDADRYDVLISDIGLPDGSGLDVVRYWNGVQDGAPSIAITGYGMEEDIRRSRDAGFANHITKPVNFDRLEALLDVIAQSPAAREKRVPPTE</sequence>
<dbReference type="InterPro" id="IPR000700">
    <property type="entry name" value="PAS-assoc_C"/>
</dbReference>
<dbReference type="SMART" id="SM00448">
    <property type="entry name" value="REC"/>
    <property type="match status" value="2"/>
</dbReference>
<dbReference type="InterPro" id="IPR005467">
    <property type="entry name" value="His_kinase_dom"/>
</dbReference>
<evidence type="ECO:0000256" key="4">
    <source>
        <dbReference type="ARBA" id="ARBA00022679"/>
    </source>
</evidence>
<dbReference type="CDD" id="cd00082">
    <property type="entry name" value="HisKA"/>
    <property type="match status" value="1"/>
</dbReference>